<evidence type="ECO:0000256" key="1">
    <source>
        <dbReference type="SAM" id="MobiDB-lite"/>
    </source>
</evidence>
<protein>
    <submittedName>
        <fullName evidence="2">Uncharacterized protein</fullName>
    </submittedName>
</protein>
<feature type="region of interest" description="Disordered" evidence="1">
    <location>
        <begin position="82"/>
        <end position="135"/>
    </location>
</feature>
<sequence length="237" mass="25847">MNGRAKCDRLTSATGKQRNSRRRARQCRRFGRSQLNNISPGAARIHLPANHRAGDGGCNRGIQHHCSRSPGFNICQKHAQQKKSASAAGRRRQAVIIPGKQRQTGGKQEYDCESGQGRRDIKGKPQDRAAADKDGNKKEIMAECALLGDAVGNLSGDDCLEIPPDSKGGQITSHNIAGAVNGKQDFMRAGQATLQRFGISEMLFFPLTKQSAPRPCRTGNRFAGQREGLQSFPLMLR</sequence>
<feature type="compositionally biased region" description="Basic and acidic residues" evidence="1">
    <location>
        <begin position="116"/>
        <end position="135"/>
    </location>
</feature>
<name>A0A1S7PI85_9HYPH</name>
<dbReference type="AlphaFoldDB" id="A0A1S7PI85"/>
<accession>A0A1S7PI85</accession>
<feature type="region of interest" description="Disordered" evidence="1">
    <location>
        <begin position="1"/>
        <end position="26"/>
    </location>
</feature>
<dbReference type="EMBL" id="FBWK01000019">
    <property type="protein sequence ID" value="CUX21635.1"/>
    <property type="molecule type" value="Genomic_DNA"/>
</dbReference>
<organism evidence="2 3">
    <name type="scientific">Agrobacterium tomkonis CFBP 6623</name>
    <dbReference type="NCBI Taxonomy" id="1183432"/>
    <lineage>
        <taxon>Bacteria</taxon>
        <taxon>Pseudomonadati</taxon>
        <taxon>Pseudomonadota</taxon>
        <taxon>Alphaproteobacteria</taxon>
        <taxon>Hyphomicrobiales</taxon>
        <taxon>Rhizobiaceae</taxon>
        <taxon>Rhizobium/Agrobacterium group</taxon>
        <taxon>Agrobacterium</taxon>
        <taxon>Agrobacterium tumefaciens complex</taxon>
    </lineage>
</organism>
<evidence type="ECO:0000313" key="2">
    <source>
        <dbReference type="EMBL" id="CUX21635.1"/>
    </source>
</evidence>
<keyword evidence="3" id="KW-1185">Reference proteome</keyword>
<evidence type="ECO:0000313" key="3">
    <source>
        <dbReference type="Proteomes" id="UP000191988"/>
    </source>
</evidence>
<reference evidence="3" key="1">
    <citation type="submission" date="2016-01" db="EMBL/GenBank/DDBJ databases">
        <authorList>
            <person name="Regsiter A."/>
            <person name="william w."/>
        </authorList>
    </citation>
    <scope>NUCLEOTIDE SEQUENCE [LARGE SCALE GENOMIC DNA]</scope>
    <source>
        <strain evidence="3">CFBP 6623</strain>
    </source>
</reference>
<proteinExistence type="predicted"/>
<gene>
    <name evidence="2" type="ORF">AGR3A_Cc260082</name>
</gene>
<dbReference type="Proteomes" id="UP000191988">
    <property type="component" value="Unassembled WGS sequence"/>
</dbReference>